<evidence type="ECO:0000256" key="3">
    <source>
        <dbReference type="ARBA" id="ARBA00023163"/>
    </source>
</evidence>
<evidence type="ECO:0000256" key="4">
    <source>
        <dbReference type="SAM" id="Phobius"/>
    </source>
</evidence>
<feature type="domain" description="HTH araC/xylS-type" evidence="5">
    <location>
        <begin position="645"/>
        <end position="743"/>
    </location>
</feature>
<evidence type="ECO:0000256" key="2">
    <source>
        <dbReference type="ARBA" id="ARBA00023125"/>
    </source>
</evidence>
<gene>
    <name evidence="6" type="ORF">OB236_08470</name>
</gene>
<keyword evidence="4" id="KW-0472">Membrane</keyword>
<dbReference type="InterPro" id="IPR018062">
    <property type="entry name" value="HTH_AraC-typ_CS"/>
</dbReference>
<dbReference type="EMBL" id="JAOQIO010000020">
    <property type="protein sequence ID" value="MCU6792158.1"/>
    <property type="molecule type" value="Genomic_DNA"/>
</dbReference>
<dbReference type="Gene3D" id="1.10.10.60">
    <property type="entry name" value="Homeodomain-like"/>
    <property type="match status" value="2"/>
</dbReference>
<dbReference type="SUPFAM" id="SSF46689">
    <property type="entry name" value="Homeodomain-like"/>
    <property type="match status" value="2"/>
</dbReference>
<keyword evidence="1" id="KW-0805">Transcription regulation</keyword>
<keyword evidence="3" id="KW-0804">Transcription</keyword>
<proteinExistence type="predicted"/>
<dbReference type="PROSITE" id="PS00041">
    <property type="entry name" value="HTH_ARAC_FAMILY_1"/>
    <property type="match status" value="1"/>
</dbReference>
<dbReference type="InterPro" id="IPR020449">
    <property type="entry name" value="Tscrpt_reg_AraC-type_HTH"/>
</dbReference>
<feature type="transmembrane region" description="Helical" evidence="4">
    <location>
        <begin position="290"/>
        <end position="312"/>
    </location>
</feature>
<keyword evidence="4" id="KW-0812">Transmembrane</keyword>
<feature type="transmembrane region" description="Helical" evidence="4">
    <location>
        <begin position="12"/>
        <end position="32"/>
    </location>
</feature>
<dbReference type="PROSITE" id="PS01124">
    <property type="entry name" value="HTH_ARAC_FAMILY_2"/>
    <property type="match status" value="1"/>
</dbReference>
<dbReference type="Pfam" id="PF12833">
    <property type="entry name" value="HTH_18"/>
    <property type="match status" value="1"/>
</dbReference>
<evidence type="ECO:0000313" key="7">
    <source>
        <dbReference type="Proteomes" id="UP001652445"/>
    </source>
</evidence>
<dbReference type="InterPro" id="IPR018060">
    <property type="entry name" value="HTH_AraC"/>
</dbReference>
<evidence type="ECO:0000259" key="5">
    <source>
        <dbReference type="PROSITE" id="PS01124"/>
    </source>
</evidence>
<dbReference type="SMART" id="SM00342">
    <property type="entry name" value="HTH_ARAC"/>
    <property type="match status" value="1"/>
</dbReference>
<dbReference type="RefSeq" id="WP_262683558.1">
    <property type="nucleotide sequence ID" value="NZ_JAOQIO010000020.1"/>
</dbReference>
<evidence type="ECO:0000256" key="1">
    <source>
        <dbReference type="ARBA" id="ARBA00023015"/>
    </source>
</evidence>
<evidence type="ECO:0000313" key="6">
    <source>
        <dbReference type="EMBL" id="MCU6792158.1"/>
    </source>
</evidence>
<dbReference type="PANTHER" id="PTHR43280:SF2">
    <property type="entry name" value="HTH-TYPE TRANSCRIPTIONAL REGULATOR EXSA"/>
    <property type="match status" value="1"/>
</dbReference>
<dbReference type="Proteomes" id="UP001652445">
    <property type="component" value="Unassembled WGS sequence"/>
</dbReference>
<protein>
    <submittedName>
        <fullName evidence="6">Helix-turn-helix domain-containing protein</fullName>
    </submittedName>
</protein>
<comment type="caution">
    <text evidence="6">The sequence shown here is derived from an EMBL/GenBank/DDBJ whole genome shotgun (WGS) entry which is preliminary data.</text>
</comment>
<dbReference type="InterPro" id="IPR009057">
    <property type="entry name" value="Homeodomain-like_sf"/>
</dbReference>
<dbReference type="PRINTS" id="PR00032">
    <property type="entry name" value="HTHARAC"/>
</dbReference>
<organism evidence="6 7">
    <name type="scientific">Paenibacillus baimaensis</name>
    <dbReference type="NCBI Taxonomy" id="2982185"/>
    <lineage>
        <taxon>Bacteria</taxon>
        <taxon>Bacillati</taxon>
        <taxon>Bacillota</taxon>
        <taxon>Bacilli</taxon>
        <taxon>Bacillales</taxon>
        <taxon>Paenibacillaceae</taxon>
        <taxon>Paenibacillus</taxon>
    </lineage>
</organism>
<accession>A0ABT2UBZ4</accession>
<dbReference type="PANTHER" id="PTHR43280">
    <property type="entry name" value="ARAC-FAMILY TRANSCRIPTIONAL REGULATOR"/>
    <property type="match status" value="1"/>
</dbReference>
<name>A0ABT2UBZ4_9BACL</name>
<sequence length="754" mass="87983">MLKIKRQPGSLFTRLLSSFILIIILFISFNFLSYSFSRDMIQDEIIRYNHLNLDNTVRNYEAQFRLERKIALNLLFSPEANLLKRSNGSLNYEFVSAVNKSVKALYENEDLFIYNIMVMMSDMRYVIDKDGSHQSESLFTKYYLNPQYNESFWLQEMAQPFTFKVYPASTFTEKDSSKELTKRNLLPVMIKNNLNTKLAVIILLDGDKLFEKFHQSINPNFMIMDNYGQALFTMMDGSASSKLPSFPADQTYTQKDYNYYFYKTANETGFSYINRVPYENISTQFKKLNLILFSLLLVAILFSVGASIFISIKFNNPIKRIIESVQQFNSELPKQTQIKEFNIISDQFNSLLQTNKNFNHELAEKNSLLRYYSYTNKLKQIYNNAADTQETLFHDKPFQLVIFQLTYRKRFNEQAGFEQDRASSFFREFIQYNLVLKYDDPATLQLEKDEIIALVFIRNNTPDLRETLEHMKKVFDLDKELCFLTIAYSGVYRNSSEITKSYEEASSLVKLRRLNEDTQIIEHQPYECTDSAFSPSEAQEFHNNLSAGNLPQTNRLVQRMFDQMSKKQSPACHFAGFALSTADMVLKTLASLNITQHPFKGNMAPAEQLKECHTLEPYKAYFESFLRESVQLIKQKKEAYDPMITFAMNYLEEHYGEDASLDVVADKLNISGTYLSTNFKEKTGINFIEYLNGVRIRKAKHMLEGTDLKIQDISHLIGYQTINSFIRMFKKHTGLSPGEYRKMHTHSLNTRLQD</sequence>
<reference evidence="6 7" key="1">
    <citation type="submission" date="2022-09" db="EMBL/GenBank/DDBJ databases">
        <authorList>
            <person name="Han X.L."/>
            <person name="Wang Q."/>
            <person name="Lu T."/>
        </authorList>
    </citation>
    <scope>NUCLEOTIDE SEQUENCE [LARGE SCALE GENOMIC DNA]</scope>
    <source>
        <strain evidence="6 7">WQ 127069</strain>
    </source>
</reference>
<keyword evidence="7" id="KW-1185">Reference proteome</keyword>
<keyword evidence="4" id="KW-1133">Transmembrane helix</keyword>
<keyword evidence="2" id="KW-0238">DNA-binding</keyword>